<dbReference type="PANTHER" id="PTHR36124:SF6">
    <property type="entry name" value="ER-BOUND OXYGENASE MPAB_MPAB'_RUBBER OXYGENASE CATALYTIC DOMAIN-CONTAINING PROTEIN"/>
    <property type="match status" value="1"/>
</dbReference>
<reference evidence="2" key="1">
    <citation type="submission" date="2022-12" db="EMBL/GenBank/DDBJ databases">
        <authorList>
            <person name="Petersen C."/>
        </authorList>
    </citation>
    <scope>NUCLEOTIDE SEQUENCE</scope>
    <source>
        <strain evidence="2">IBT 21472</strain>
    </source>
</reference>
<name>A0A9W9GPA1_9EURO</name>
<organism evidence="2 3">
    <name type="scientific">Penicillium atrosanguineum</name>
    <dbReference type="NCBI Taxonomy" id="1132637"/>
    <lineage>
        <taxon>Eukaryota</taxon>
        <taxon>Fungi</taxon>
        <taxon>Dikarya</taxon>
        <taxon>Ascomycota</taxon>
        <taxon>Pezizomycotina</taxon>
        <taxon>Eurotiomycetes</taxon>
        <taxon>Eurotiomycetidae</taxon>
        <taxon>Eurotiales</taxon>
        <taxon>Aspergillaceae</taxon>
        <taxon>Penicillium</taxon>
    </lineage>
</organism>
<evidence type="ECO:0000313" key="3">
    <source>
        <dbReference type="Proteomes" id="UP001147746"/>
    </source>
</evidence>
<dbReference type="AlphaFoldDB" id="A0A9W9GPA1"/>
<feature type="domain" description="ER-bound oxygenase mpaB/mpaB'/Rubber oxygenase catalytic" evidence="1">
    <location>
        <begin position="64"/>
        <end position="210"/>
    </location>
</feature>
<dbReference type="GO" id="GO:0016491">
    <property type="term" value="F:oxidoreductase activity"/>
    <property type="evidence" value="ECO:0007669"/>
    <property type="project" value="InterPro"/>
</dbReference>
<dbReference type="Proteomes" id="UP001147746">
    <property type="component" value="Unassembled WGS sequence"/>
</dbReference>
<evidence type="ECO:0000259" key="1">
    <source>
        <dbReference type="Pfam" id="PF09995"/>
    </source>
</evidence>
<protein>
    <recommendedName>
        <fullName evidence="1">ER-bound oxygenase mpaB/mpaB'/Rubber oxygenase catalytic domain-containing protein</fullName>
    </recommendedName>
</protein>
<proteinExistence type="predicted"/>
<gene>
    <name evidence="2" type="ORF">N7476_001671</name>
</gene>
<evidence type="ECO:0000313" key="2">
    <source>
        <dbReference type="EMBL" id="KAJ5331888.1"/>
    </source>
</evidence>
<dbReference type="EMBL" id="JAPZBO010000001">
    <property type="protein sequence ID" value="KAJ5331888.1"/>
    <property type="molecule type" value="Genomic_DNA"/>
</dbReference>
<accession>A0A9W9GPA1</accession>
<dbReference type="OrthoDB" id="545169at2759"/>
<reference evidence="2" key="2">
    <citation type="journal article" date="2023" name="IMA Fungus">
        <title>Comparative genomic study of the Penicillium genus elucidates a diverse pangenome and 15 lateral gene transfer events.</title>
        <authorList>
            <person name="Petersen C."/>
            <person name="Sorensen T."/>
            <person name="Nielsen M.R."/>
            <person name="Sondergaard T.E."/>
            <person name="Sorensen J.L."/>
            <person name="Fitzpatrick D.A."/>
            <person name="Frisvad J.C."/>
            <person name="Nielsen K.L."/>
        </authorList>
    </citation>
    <scope>NUCLEOTIDE SEQUENCE</scope>
    <source>
        <strain evidence="2">IBT 21472</strain>
    </source>
</reference>
<dbReference type="InterPro" id="IPR018713">
    <property type="entry name" value="MPAB/Lcp_cat_dom"/>
</dbReference>
<dbReference type="PANTHER" id="PTHR36124">
    <property type="match status" value="1"/>
</dbReference>
<dbReference type="Pfam" id="PF09995">
    <property type="entry name" value="MPAB_Lcp_cat"/>
    <property type="match status" value="1"/>
</dbReference>
<keyword evidence="3" id="KW-1185">Reference proteome</keyword>
<sequence>MFLDNYRYNAEETKQHVVAIASYHFSNPDTSLKRYTDTGALVQEMAVNSPTFQRAFSPLKISLARTRFLHSGYRASGKILDSDMLYALALFALQPIQFINRYEWHTLSDLERCAIGTFWKSIGDTLGISYEVLPSGVAGARDGLHWLEELENRESADQTIAILVYMLPRALHPAALQLISCMMDNRLRKAMLYHAPTPFFEAVFSGLITVCKIVLRYLTPPRPYFLRYNSLTEKPDKNGRFFLTEWEAAPFYVKPTFWNRWGPMALVTRILGRPVPGDEGDKYYPSIPLLMGLFRWLMASRFPTSRVQQNDY</sequence>
<dbReference type="InterPro" id="IPR046366">
    <property type="entry name" value="MPAB"/>
</dbReference>
<comment type="caution">
    <text evidence="2">The sequence shown here is derived from an EMBL/GenBank/DDBJ whole genome shotgun (WGS) entry which is preliminary data.</text>
</comment>